<feature type="domain" description="BRCT" evidence="1">
    <location>
        <begin position="23"/>
        <end position="112"/>
    </location>
</feature>
<name>A0AAW2Z2J6_9EUKA</name>
<comment type="caution">
    <text evidence="3">The sequence shown here is derived from an EMBL/GenBank/DDBJ whole genome shotgun (WGS) entry which is preliminary data.</text>
</comment>
<reference evidence="3 4" key="1">
    <citation type="submission" date="2024-03" db="EMBL/GenBank/DDBJ databases">
        <title>The Acrasis kona genome and developmental transcriptomes reveal deep origins of eukaryotic multicellular pathways.</title>
        <authorList>
            <person name="Sheikh S."/>
            <person name="Fu C.-J."/>
            <person name="Brown M.W."/>
            <person name="Baldauf S.L."/>
        </authorList>
    </citation>
    <scope>NUCLEOTIDE SEQUENCE [LARGE SCALE GENOMIC DNA]</scope>
    <source>
        <strain evidence="3 4">ATCC MYA-3509</strain>
    </source>
</reference>
<accession>A0AAW2Z2J6</accession>
<sequence length="127" mass="14146">MGGKGSGKKFKSTRTVKPTTAGDRLTIFKDLVIYIDVDEDSVYEELQGTIKENGGSITRSLARQPNCIVFETGDAATYTYVEDKTDVQLWTPDWVRDCISVGELKAGNEYIPTFRKEVDGPQKKDSD</sequence>
<evidence type="ECO:0000313" key="3">
    <source>
        <dbReference type="EMBL" id="KAL0483195.1"/>
    </source>
</evidence>
<dbReference type="EMBL" id="JAOPGA020000945">
    <property type="protein sequence ID" value="KAL0483195.1"/>
    <property type="molecule type" value="Genomic_DNA"/>
</dbReference>
<dbReference type="Pfam" id="PF00533">
    <property type="entry name" value="BRCT"/>
    <property type="match status" value="1"/>
</dbReference>
<gene>
    <name evidence="2" type="ORF">AKO1_000678</name>
    <name evidence="3" type="ORF">AKO1_014847</name>
</gene>
<dbReference type="EMBL" id="JAOPGA020000609">
    <property type="protein sequence ID" value="KAL0479937.1"/>
    <property type="molecule type" value="Genomic_DNA"/>
</dbReference>
<evidence type="ECO:0000259" key="1">
    <source>
        <dbReference type="PROSITE" id="PS50172"/>
    </source>
</evidence>
<keyword evidence="4" id="KW-1185">Reference proteome</keyword>
<evidence type="ECO:0000313" key="4">
    <source>
        <dbReference type="Proteomes" id="UP001431209"/>
    </source>
</evidence>
<proteinExistence type="predicted"/>
<protein>
    <submittedName>
        <fullName evidence="3">DNA ligase</fullName>
    </submittedName>
</protein>
<dbReference type="PROSITE" id="PS50172">
    <property type="entry name" value="BRCT"/>
    <property type="match status" value="1"/>
</dbReference>
<dbReference type="GO" id="GO:0016874">
    <property type="term" value="F:ligase activity"/>
    <property type="evidence" value="ECO:0007669"/>
    <property type="project" value="UniProtKB-KW"/>
</dbReference>
<dbReference type="Proteomes" id="UP001431209">
    <property type="component" value="Unassembled WGS sequence"/>
</dbReference>
<dbReference type="InterPro" id="IPR036420">
    <property type="entry name" value="BRCT_dom_sf"/>
</dbReference>
<dbReference type="Gene3D" id="3.40.50.10190">
    <property type="entry name" value="BRCT domain"/>
    <property type="match status" value="1"/>
</dbReference>
<dbReference type="InterPro" id="IPR001357">
    <property type="entry name" value="BRCT_dom"/>
</dbReference>
<organism evidence="3 4">
    <name type="scientific">Acrasis kona</name>
    <dbReference type="NCBI Taxonomy" id="1008807"/>
    <lineage>
        <taxon>Eukaryota</taxon>
        <taxon>Discoba</taxon>
        <taxon>Heterolobosea</taxon>
        <taxon>Tetramitia</taxon>
        <taxon>Eutetramitia</taxon>
        <taxon>Acrasidae</taxon>
        <taxon>Acrasis</taxon>
    </lineage>
</organism>
<dbReference type="SUPFAM" id="SSF52113">
    <property type="entry name" value="BRCT domain"/>
    <property type="match status" value="1"/>
</dbReference>
<dbReference type="SMART" id="SM00292">
    <property type="entry name" value="BRCT"/>
    <property type="match status" value="1"/>
</dbReference>
<evidence type="ECO:0000313" key="2">
    <source>
        <dbReference type="EMBL" id="KAL0479937.1"/>
    </source>
</evidence>
<dbReference type="AlphaFoldDB" id="A0AAW2Z2J6"/>
<keyword evidence="3" id="KW-0436">Ligase</keyword>